<feature type="transmembrane region" description="Helical" evidence="8">
    <location>
        <begin position="151"/>
        <end position="169"/>
    </location>
</feature>
<keyword evidence="4" id="KW-1003">Cell membrane</keyword>
<dbReference type="AlphaFoldDB" id="A0A443K158"/>
<feature type="transmembrane region" description="Helical" evidence="8">
    <location>
        <begin position="302"/>
        <end position="325"/>
    </location>
</feature>
<accession>A0A443K158</accession>
<accession>A0A443IKF5</accession>
<feature type="transmembrane region" description="Helical" evidence="8">
    <location>
        <begin position="261"/>
        <end position="282"/>
    </location>
</feature>
<keyword evidence="5 8" id="KW-0812">Transmembrane</keyword>
<feature type="domain" description="ABC transmembrane type-1" evidence="10">
    <location>
        <begin position="119"/>
        <end position="325"/>
    </location>
</feature>
<evidence type="ECO:0000256" key="5">
    <source>
        <dbReference type="ARBA" id="ARBA00022692"/>
    </source>
</evidence>
<protein>
    <submittedName>
        <fullName evidence="12">ABC transporter permease</fullName>
    </submittedName>
</protein>
<feature type="compositionally biased region" description="Basic and acidic residues" evidence="9">
    <location>
        <begin position="35"/>
        <end position="49"/>
    </location>
</feature>
<dbReference type="InterPro" id="IPR000515">
    <property type="entry name" value="MetI-like"/>
</dbReference>
<evidence type="ECO:0000313" key="13">
    <source>
        <dbReference type="Proteomes" id="UP000284451"/>
    </source>
</evidence>
<dbReference type="Proteomes" id="UP000284451">
    <property type="component" value="Unassembled WGS sequence"/>
</dbReference>
<keyword evidence="6 8" id="KW-1133">Transmembrane helix</keyword>
<dbReference type="EMBL" id="SAUY01000044">
    <property type="protein sequence ID" value="RWR26488.1"/>
    <property type="molecule type" value="Genomic_DNA"/>
</dbReference>
<feature type="region of interest" description="Disordered" evidence="9">
    <location>
        <begin position="32"/>
        <end position="58"/>
    </location>
</feature>
<comment type="similarity">
    <text evidence="2">Belongs to the binding-protein-dependent transport system permease family. CysTW subfamily.</text>
</comment>
<gene>
    <name evidence="12" type="ORF">D2T29_20450</name>
    <name evidence="11" type="ORF">D2T33_20145</name>
</gene>
<feature type="transmembrane region" description="Helical" evidence="8">
    <location>
        <begin position="206"/>
        <end position="227"/>
    </location>
</feature>
<evidence type="ECO:0000256" key="9">
    <source>
        <dbReference type="SAM" id="MobiDB-lite"/>
    </source>
</evidence>
<evidence type="ECO:0000259" key="10">
    <source>
        <dbReference type="PROSITE" id="PS50928"/>
    </source>
</evidence>
<evidence type="ECO:0000256" key="6">
    <source>
        <dbReference type="ARBA" id="ARBA00022989"/>
    </source>
</evidence>
<dbReference type="GO" id="GO:0005886">
    <property type="term" value="C:plasma membrane"/>
    <property type="evidence" value="ECO:0007669"/>
    <property type="project" value="UniProtKB-SubCell"/>
</dbReference>
<feature type="transmembrane region" description="Helical" evidence="8">
    <location>
        <begin position="114"/>
        <end position="139"/>
    </location>
</feature>
<dbReference type="Gene3D" id="1.10.3720.10">
    <property type="entry name" value="MetI-like"/>
    <property type="match status" value="1"/>
</dbReference>
<keyword evidence="7 8" id="KW-0472">Membrane</keyword>
<dbReference type="PANTHER" id="PTHR42929:SF5">
    <property type="entry name" value="ABC TRANSPORTER PERMEASE PROTEIN"/>
    <property type="match status" value="1"/>
</dbReference>
<evidence type="ECO:0000256" key="8">
    <source>
        <dbReference type="RuleBase" id="RU363032"/>
    </source>
</evidence>
<dbReference type="PROSITE" id="PS50928">
    <property type="entry name" value="ABC_TM1"/>
    <property type="match status" value="1"/>
</dbReference>
<dbReference type="PANTHER" id="PTHR42929">
    <property type="entry name" value="INNER MEMBRANE ABC TRANSPORTER PERMEASE PROTEIN YDCU-RELATED-RELATED"/>
    <property type="match status" value="1"/>
</dbReference>
<feature type="transmembrane region" description="Helical" evidence="8">
    <location>
        <begin position="175"/>
        <end position="194"/>
    </location>
</feature>
<dbReference type="CDD" id="cd06261">
    <property type="entry name" value="TM_PBP2"/>
    <property type="match status" value="1"/>
</dbReference>
<evidence type="ECO:0000256" key="2">
    <source>
        <dbReference type="ARBA" id="ARBA00007069"/>
    </source>
</evidence>
<reference evidence="13 14" key="2">
    <citation type="submission" date="2019-01" db="EMBL/GenBank/DDBJ databases">
        <authorList>
            <person name="Li Y."/>
        </authorList>
    </citation>
    <scope>NUCLEOTIDE SEQUENCE [LARGE SCALE GENOMIC DNA]</scope>
    <source>
        <strain evidence="12 13">07D10-4-3</strain>
        <strain evidence="11 14">2D-5</strain>
    </source>
</reference>
<evidence type="ECO:0000256" key="4">
    <source>
        <dbReference type="ARBA" id="ARBA00022475"/>
    </source>
</evidence>
<name>A0A443K158_9RHOB</name>
<dbReference type="EMBL" id="SAUW01000039">
    <property type="protein sequence ID" value="RWR05205.1"/>
    <property type="molecule type" value="Genomic_DNA"/>
</dbReference>
<evidence type="ECO:0000313" key="12">
    <source>
        <dbReference type="EMBL" id="RWR26488.1"/>
    </source>
</evidence>
<dbReference type="Proteomes" id="UP000285710">
    <property type="component" value="Unassembled WGS sequence"/>
</dbReference>
<dbReference type="InterPro" id="IPR035906">
    <property type="entry name" value="MetI-like_sf"/>
</dbReference>
<feature type="transmembrane region" description="Helical" evidence="8">
    <location>
        <begin position="73"/>
        <end position="94"/>
    </location>
</feature>
<evidence type="ECO:0000256" key="1">
    <source>
        <dbReference type="ARBA" id="ARBA00004651"/>
    </source>
</evidence>
<evidence type="ECO:0000313" key="11">
    <source>
        <dbReference type="EMBL" id="RWR05205.1"/>
    </source>
</evidence>
<sequence>MPTGGPRTAPISTCASRSGCSNDLRALRMTFHLPGPRDRGPGEQPEGHDMTLSSPAIPRRGPTLVERLPRGSLLLVPALLFLLLFYVYPLAQLISASLPGGSGKNYALIFSRPVFLRVIAETFRVSLVVMAVTVLVAFPYAYAMANAGRRVLLFLTVALLIPFWVSLLLRSFSWIVLLQNTGLVNQVLLGLGLIEKPLRLIRSETGVILGMVHVLLPYAVLPLYSVMKKIDMRLMEASSICGASWLRGFCRVYLPMALPGVMAAAILTFTLALGFYITPALLGSPRDMMIAQMIAGQFSEQLNFGLGSALAVVLMALTALAFALFGLGRVVFARRAAA</sequence>
<dbReference type="SUPFAM" id="SSF161098">
    <property type="entry name" value="MetI-like"/>
    <property type="match status" value="1"/>
</dbReference>
<dbReference type="Pfam" id="PF00528">
    <property type="entry name" value="BPD_transp_1"/>
    <property type="match status" value="1"/>
</dbReference>
<comment type="subcellular location">
    <subcellularLocation>
        <location evidence="1 8">Cell membrane</location>
        <topology evidence="1 8">Multi-pass membrane protein</topology>
    </subcellularLocation>
</comment>
<dbReference type="GO" id="GO:0055085">
    <property type="term" value="P:transmembrane transport"/>
    <property type="evidence" value="ECO:0007669"/>
    <property type="project" value="InterPro"/>
</dbReference>
<evidence type="ECO:0000313" key="14">
    <source>
        <dbReference type="Proteomes" id="UP000285710"/>
    </source>
</evidence>
<reference evidence="13 14" key="1">
    <citation type="submission" date="2019-01" db="EMBL/GenBank/DDBJ databases">
        <title>Sinorhodobacter populi sp. nov. isolated from the symptomatic bark tissue of Populus euramericana canker.</title>
        <authorList>
            <person name="Xu G."/>
        </authorList>
    </citation>
    <scope>NUCLEOTIDE SEQUENCE [LARGE SCALE GENOMIC DNA]</scope>
    <source>
        <strain evidence="12 13">07D10-4-3</strain>
        <strain evidence="11 14">2D-5</strain>
    </source>
</reference>
<keyword evidence="3 8" id="KW-0813">Transport</keyword>
<evidence type="ECO:0000256" key="7">
    <source>
        <dbReference type="ARBA" id="ARBA00023136"/>
    </source>
</evidence>
<keyword evidence="14" id="KW-1185">Reference proteome</keyword>
<organism evidence="12 13">
    <name type="scientific">Paenirhodobacter populi</name>
    <dbReference type="NCBI Taxonomy" id="2306993"/>
    <lineage>
        <taxon>Bacteria</taxon>
        <taxon>Pseudomonadati</taxon>
        <taxon>Pseudomonadota</taxon>
        <taxon>Alphaproteobacteria</taxon>
        <taxon>Rhodobacterales</taxon>
        <taxon>Rhodobacter group</taxon>
        <taxon>Paenirhodobacter</taxon>
    </lineage>
</organism>
<evidence type="ECO:0000256" key="3">
    <source>
        <dbReference type="ARBA" id="ARBA00022448"/>
    </source>
</evidence>
<comment type="caution">
    <text evidence="12">The sequence shown here is derived from an EMBL/GenBank/DDBJ whole genome shotgun (WGS) entry which is preliminary data.</text>
</comment>
<proteinExistence type="inferred from homology"/>